<dbReference type="EMBL" id="JARQZJ010000092">
    <property type="protein sequence ID" value="KAK9883922.1"/>
    <property type="molecule type" value="Genomic_DNA"/>
</dbReference>
<gene>
    <name evidence="1" type="ORF">WA026_004862</name>
</gene>
<accession>A0AAW1UVA7</accession>
<sequence length="120" mass="13268">MRGFTITRISDFATAVPLPDVVEAPRTIVQIQRQVPEDISAMIEGSEFEDVAVEDLVELVATHDDPPSIEDLIDLHNPIKDEEEQAEEKVLSSGGIQNTLSKIYSGLDILQSIYNNDDCV</sequence>
<dbReference type="AlphaFoldDB" id="A0AAW1UVA7"/>
<name>A0AAW1UVA7_9CUCU</name>
<comment type="caution">
    <text evidence="1">The sequence shown here is derived from an EMBL/GenBank/DDBJ whole genome shotgun (WGS) entry which is preliminary data.</text>
</comment>
<evidence type="ECO:0000313" key="1">
    <source>
        <dbReference type="EMBL" id="KAK9883922.1"/>
    </source>
</evidence>
<proteinExistence type="predicted"/>
<evidence type="ECO:0000313" key="2">
    <source>
        <dbReference type="Proteomes" id="UP001431783"/>
    </source>
</evidence>
<reference evidence="1 2" key="1">
    <citation type="submission" date="2023-03" db="EMBL/GenBank/DDBJ databases">
        <title>Genome insight into feeding habits of ladybird beetles.</title>
        <authorList>
            <person name="Li H.-S."/>
            <person name="Huang Y.-H."/>
            <person name="Pang H."/>
        </authorList>
    </citation>
    <scope>NUCLEOTIDE SEQUENCE [LARGE SCALE GENOMIC DNA]</scope>
    <source>
        <strain evidence="1">SYSU_2023b</strain>
        <tissue evidence="1">Whole body</tissue>
    </source>
</reference>
<protein>
    <submittedName>
        <fullName evidence="1">Uncharacterized protein</fullName>
    </submittedName>
</protein>
<organism evidence="1 2">
    <name type="scientific">Henosepilachna vigintioctopunctata</name>
    <dbReference type="NCBI Taxonomy" id="420089"/>
    <lineage>
        <taxon>Eukaryota</taxon>
        <taxon>Metazoa</taxon>
        <taxon>Ecdysozoa</taxon>
        <taxon>Arthropoda</taxon>
        <taxon>Hexapoda</taxon>
        <taxon>Insecta</taxon>
        <taxon>Pterygota</taxon>
        <taxon>Neoptera</taxon>
        <taxon>Endopterygota</taxon>
        <taxon>Coleoptera</taxon>
        <taxon>Polyphaga</taxon>
        <taxon>Cucujiformia</taxon>
        <taxon>Coccinelloidea</taxon>
        <taxon>Coccinellidae</taxon>
        <taxon>Epilachninae</taxon>
        <taxon>Epilachnini</taxon>
        <taxon>Henosepilachna</taxon>
    </lineage>
</organism>
<keyword evidence="2" id="KW-1185">Reference proteome</keyword>
<dbReference type="Proteomes" id="UP001431783">
    <property type="component" value="Unassembled WGS sequence"/>
</dbReference>